<keyword evidence="3" id="KW-1185">Reference proteome</keyword>
<gene>
    <name evidence="2" type="ORF">CELE_F31E8.5</name>
    <name evidence="2 4" type="ORF">F31E8.5</name>
</gene>
<keyword evidence="1" id="KW-0732">Signal</keyword>
<dbReference type="WormBase" id="F31E8.5">
    <property type="protein sequence ID" value="CE35516"/>
    <property type="gene ID" value="WBGene00017955"/>
</dbReference>
<feature type="signal peptide" evidence="1">
    <location>
        <begin position="1"/>
        <end position="22"/>
    </location>
</feature>
<dbReference type="PeptideAtlas" id="Q19938"/>
<dbReference type="AGR" id="WB:WBGene00017955"/>
<organism evidence="2 3">
    <name type="scientific">Caenorhabditis elegans</name>
    <dbReference type="NCBI Taxonomy" id="6239"/>
    <lineage>
        <taxon>Eukaryota</taxon>
        <taxon>Metazoa</taxon>
        <taxon>Ecdysozoa</taxon>
        <taxon>Nematoda</taxon>
        <taxon>Chromadorea</taxon>
        <taxon>Rhabditida</taxon>
        <taxon>Rhabditina</taxon>
        <taxon>Rhabditomorpha</taxon>
        <taxon>Rhabditoidea</taxon>
        <taxon>Rhabditidae</taxon>
        <taxon>Peloderinae</taxon>
        <taxon>Caenorhabditis</taxon>
    </lineage>
</organism>
<name>Q19938_CAEEL</name>
<dbReference type="EMBL" id="BX284602">
    <property type="protein sequence ID" value="CCD62856.1"/>
    <property type="molecule type" value="Genomic_DNA"/>
</dbReference>
<dbReference type="InParanoid" id="Q19938"/>
<dbReference type="OMA" id="TNSRMCQ"/>
<dbReference type="PaxDb" id="6239-F31E8.5"/>
<dbReference type="RefSeq" id="NP_495393.2">
    <property type="nucleotide sequence ID" value="NM_062992.3"/>
</dbReference>
<dbReference type="Proteomes" id="UP000001940">
    <property type="component" value="Chromosome II"/>
</dbReference>
<feature type="chain" id="PRO_5004187236" evidence="1">
    <location>
        <begin position="23"/>
        <end position="472"/>
    </location>
</feature>
<dbReference type="eggNOG" id="ENOG502TGDY">
    <property type="taxonomic scope" value="Eukaryota"/>
</dbReference>
<dbReference type="GeneID" id="174119"/>
<dbReference type="CTD" id="174119"/>
<proteinExistence type="predicted"/>
<dbReference type="HOGENOM" id="CLU_571402_0_0_1"/>
<sequence length="472" mass="54422">MMTTRMIFKVCVLLFAVTKCLAQGAPNNGEIQIPLDKPLSILHGEYQIDKNDMDNYRPTWASVWKIDEQNDINNGFFHISFWPPNYCHAIYVCPVKKDNYYDAHNLAIAESTCEERYVKYYPHADKLLIKESGQSEVKKYWARNRLEFIIDDQLISKVHVLSKSPENHDEFTSAVDKGETVAMNLKDTDLLILTNSRMCQVNKIGSTYYPLFRKAVQKDTKGLFPKWLNDRRTQVATDYLPPVKEKDAKKSIDLLAYLKTLDMKNGVLANREKTCESVGGLKSAGRGRKKDNPLIQKALFKRVSVNTYPVHIPNDQHVSNAYKMFTLSTNKCHWFRLWITQLPIDQYKTGMKLSETVDFFLNEGFYVSPQSDVAYPLPGVSELTKFKFTVSREPSNENYVDMVFGEMQGNPIYQDQFKLPVTESTSFNIHVIKAPGCDIEMDTRTLLWNDYNAAVPTNMWEIGKCTFNFFDE</sequence>
<dbReference type="Bgee" id="WBGene00017955">
    <property type="expression patterns" value="Expressed in adult organism and 1 other cell type or tissue"/>
</dbReference>
<evidence type="ECO:0000313" key="2">
    <source>
        <dbReference type="EMBL" id="CCD62856.1"/>
    </source>
</evidence>
<evidence type="ECO:0000256" key="1">
    <source>
        <dbReference type="SAM" id="SignalP"/>
    </source>
</evidence>
<dbReference type="KEGG" id="cel:CELE_F31E8.5"/>
<dbReference type="FunCoup" id="Q19938">
    <property type="interactions" value="1531"/>
</dbReference>
<dbReference type="STRING" id="6239.F31E8.5.1"/>
<dbReference type="UCSC" id="F31E8.5">
    <property type="organism name" value="c. elegans"/>
</dbReference>
<evidence type="ECO:0000313" key="4">
    <source>
        <dbReference type="WormBase" id="F31E8.5"/>
    </source>
</evidence>
<dbReference type="PIR" id="T16225">
    <property type="entry name" value="T16225"/>
</dbReference>
<evidence type="ECO:0000313" key="3">
    <source>
        <dbReference type="Proteomes" id="UP000001940"/>
    </source>
</evidence>
<protein>
    <submittedName>
        <fullName evidence="2">DUF4091 domain-containing protein</fullName>
    </submittedName>
</protein>
<accession>Q19938</accession>
<dbReference type="OrthoDB" id="5782611at2759"/>
<reference evidence="2 3" key="1">
    <citation type="journal article" date="1998" name="Science">
        <title>Genome sequence of the nematode C. elegans: a platform for investigating biology.</title>
        <authorList>
            <consortium name="The C. elegans sequencing consortium"/>
            <person name="Sulson J.E."/>
            <person name="Waterston R."/>
        </authorList>
    </citation>
    <scope>NUCLEOTIDE SEQUENCE [LARGE SCALE GENOMIC DNA]</scope>
    <source>
        <strain evidence="2 3">Bristol N2</strain>
    </source>
</reference>
<dbReference type="AlphaFoldDB" id="Q19938"/>